<feature type="region of interest" description="Disordered" evidence="5">
    <location>
        <begin position="128"/>
        <end position="178"/>
    </location>
</feature>
<feature type="compositionally biased region" description="Low complexity" evidence="5">
    <location>
        <begin position="1265"/>
        <end position="1278"/>
    </location>
</feature>
<evidence type="ECO:0000259" key="6">
    <source>
        <dbReference type="PROSITE" id="PS50966"/>
    </source>
</evidence>
<dbReference type="InterPro" id="IPR007527">
    <property type="entry name" value="Znf_SWIM"/>
</dbReference>
<evidence type="ECO:0000256" key="5">
    <source>
        <dbReference type="SAM" id="MobiDB-lite"/>
    </source>
</evidence>
<dbReference type="InterPro" id="IPR019557">
    <property type="entry name" value="AminoTfrase-like_pln_mobile"/>
</dbReference>
<evidence type="ECO:0000256" key="1">
    <source>
        <dbReference type="ARBA" id="ARBA00022723"/>
    </source>
</evidence>
<evidence type="ECO:0000313" key="8">
    <source>
        <dbReference type="Proteomes" id="UP001163823"/>
    </source>
</evidence>
<dbReference type="GO" id="GO:0010073">
    <property type="term" value="P:meristem maintenance"/>
    <property type="evidence" value="ECO:0007669"/>
    <property type="project" value="InterPro"/>
</dbReference>
<feature type="domain" description="SWIM-type" evidence="6">
    <location>
        <begin position="707"/>
        <end position="739"/>
    </location>
</feature>
<keyword evidence="1" id="KW-0479">Metal-binding</keyword>
<evidence type="ECO:0000256" key="4">
    <source>
        <dbReference type="PROSITE-ProRule" id="PRU00325"/>
    </source>
</evidence>
<dbReference type="InterPro" id="IPR006564">
    <property type="entry name" value="Znf_PMZ"/>
</dbReference>
<dbReference type="KEGG" id="qsa:O6P43_029945"/>
<feature type="compositionally biased region" description="Polar residues" evidence="5">
    <location>
        <begin position="136"/>
        <end position="148"/>
    </location>
</feature>
<proteinExistence type="predicted"/>
<dbReference type="Pfam" id="PF10536">
    <property type="entry name" value="PMD"/>
    <property type="match status" value="1"/>
</dbReference>
<gene>
    <name evidence="7" type="ORF">O6P43_029945</name>
</gene>
<evidence type="ECO:0000313" key="7">
    <source>
        <dbReference type="EMBL" id="KAJ7949632.1"/>
    </source>
</evidence>
<dbReference type="SMART" id="SM00575">
    <property type="entry name" value="ZnF_PMZ"/>
    <property type="match status" value="1"/>
</dbReference>
<dbReference type="PANTHER" id="PTHR46033">
    <property type="entry name" value="PROTEIN MAIN-LIKE 2"/>
    <property type="match status" value="1"/>
</dbReference>
<feature type="region of interest" description="Disordered" evidence="5">
    <location>
        <begin position="1373"/>
        <end position="1410"/>
    </location>
</feature>
<feature type="region of interest" description="Disordered" evidence="5">
    <location>
        <begin position="1262"/>
        <end position="1324"/>
    </location>
</feature>
<dbReference type="InterPro" id="IPR044824">
    <property type="entry name" value="MAIN-like"/>
</dbReference>
<accession>A0AAD7PC23</accession>
<protein>
    <submittedName>
        <fullName evidence="7">Transposon protein, putative, Mutator sub-class</fullName>
    </submittedName>
</protein>
<dbReference type="EMBL" id="JARAOO010000012">
    <property type="protein sequence ID" value="KAJ7949632.1"/>
    <property type="molecule type" value="Genomic_DNA"/>
</dbReference>
<comment type="caution">
    <text evidence="7">The sequence shown here is derived from an EMBL/GenBank/DDBJ whole genome shotgun (WGS) entry which is preliminary data.</text>
</comment>
<dbReference type="Pfam" id="PF10551">
    <property type="entry name" value="MULE"/>
    <property type="match status" value="1"/>
</dbReference>
<dbReference type="InterPro" id="IPR018289">
    <property type="entry name" value="MULE_transposase_dom"/>
</dbReference>
<keyword evidence="8" id="KW-1185">Reference proteome</keyword>
<dbReference type="GO" id="GO:0008270">
    <property type="term" value="F:zinc ion binding"/>
    <property type="evidence" value="ECO:0007669"/>
    <property type="project" value="UniProtKB-KW"/>
</dbReference>
<dbReference type="PANTHER" id="PTHR46033:SF8">
    <property type="entry name" value="PROTEIN MAINTENANCE OF MERISTEMS-LIKE"/>
    <property type="match status" value="1"/>
</dbReference>
<feature type="compositionally biased region" description="Acidic residues" evidence="5">
    <location>
        <begin position="169"/>
        <end position="178"/>
    </location>
</feature>
<evidence type="ECO:0000256" key="2">
    <source>
        <dbReference type="ARBA" id="ARBA00022771"/>
    </source>
</evidence>
<keyword evidence="2 4" id="KW-0863">Zinc-finger</keyword>
<reference evidence="7" key="1">
    <citation type="journal article" date="2023" name="Science">
        <title>Elucidation of the pathway for biosynthesis of saponin adjuvants from the soapbark tree.</title>
        <authorList>
            <person name="Reed J."/>
            <person name="Orme A."/>
            <person name="El-Demerdash A."/>
            <person name="Owen C."/>
            <person name="Martin L.B.B."/>
            <person name="Misra R.C."/>
            <person name="Kikuchi S."/>
            <person name="Rejzek M."/>
            <person name="Martin A.C."/>
            <person name="Harkess A."/>
            <person name="Leebens-Mack J."/>
            <person name="Louveau T."/>
            <person name="Stephenson M.J."/>
            <person name="Osbourn A."/>
        </authorList>
    </citation>
    <scope>NUCLEOTIDE SEQUENCE</scope>
    <source>
        <strain evidence="7">S10</strain>
    </source>
</reference>
<evidence type="ECO:0000256" key="3">
    <source>
        <dbReference type="ARBA" id="ARBA00022833"/>
    </source>
</evidence>
<sequence length="1428" mass="163074">MEEIGIMCYINGEMRTGLNGLEYDSGPVKCIRVPKRIKYAEFHARLCKSLKVDRRREYLTIICRCPSTINNSTHYSPVAVADDEDLYSMLQHASAQGPGFILEIYLHRHALHDESLSRVQSHNTLDPIPENIFMESPTSRRQYDQLSSHVAGEASASLRPYSPITDSEAPGEDIGDGEDIPDLNVDPHFNIEVDDDDIIEAPEEDLFAEYVPNPFYTDVNIAGARAVNPVIVPNAQWELHNEFYNGMLFSTKAELKNTIKYWHIMNHVAFVVVESKKDTWDIRCKLHEQGCKWRLRGHFSKKFEKFQITKLDVAHSCVYSGMTQDHYNLDKGIIAEYIKNTINEDPTTPGAVLLTMIKDHFHYSPSLSKIFKAKKKAINLVFGNWEESYNELPRYLNALCVTNPGTRFEWKVNPTNHPGQVIFQRVFWTFGPSIEAFHHCRPVLQIDGTFLCGKYTGKLLVATGVDGNNSLVPVAFAVVEEENTDSWGWFLSLIRMHVTQRVGICLISDRHAGIIAAASDPRNGWTEPYGYHRFCVRHIASNFHKTHKNMKAKNLLIHTASQTQKRKFDKYFKKFVQLDSEYAAWIGRIPLEQWALAHDGGHRFDFMTTNLGECMNNVLKGARQVPITALVRLTFYRCVKYFVEHRAYINAQLGAGNQYTTDTIEKIQNWAERAGGHELRQFHTDLGIIEIKTQFRGWQARKGGNQHTVRLNERTCTCNKPQQYILPCSHVIAACASMHLNYTDFIGEWYKLRNQELVYTPQFNPVMHDDYWPEFQFPHVVPDMSKLRKKGRPKTHRFHNEMDITESSRQLRFMDPVAPVDVSVLRLHDSHRSVRVFADHESEAYVLRCRRREAVFGRELLNNINNINPRVLEYMTMAGFGGVIRVGFISLDWHLVTALVERWRPETHTFHLPHSEATITLQDVSILFGLPVDGEPVSGLVGADVATECERLLGVVPPATAVKGNTLKMSWLGLTFQNFPADGDDITAQRYARAYILQLMGGLLFTSKTSTHVHICFLSLLENLYAAGQYSWGSASLAWLYREMCHATHLDASEIAGPLILLQVWAWERLPFLAPRRETDIPWDNLCPLGARWRVKFKVTQIGHNVVSWYREMLDRMSSDQFISLPYIDDGVRHLIPDYCYRDQHIWGAKVPLICFHIVEYQKVDRVMHQFGYQQPIPENPTDIEADQTLHKFDLRGRGVTDYRWLHANHIAIWGMRYNLVQIGDVLGVAHGHAAHTTEYNEWYRRISRRYLTRVGLIHADPAPSHSTHSTSSSSLSSQRRRRSRTDVPGPSVSYGRVDADVRPSDVYIPSPAHMSPPPPPPYMASSSSMYHQLMPDFALQSSEVFNSPIPQVPYFQYGNTPASYDPGMGSGVQAEEGFSGVDDIPPSDDLGDRADVPARRNPARRRRPRPCGTGGHFCRSVFLEILI</sequence>
<dbReference type="PROSITE" id="PS50966">
    <property type="entry name" value="ZF_SWIM"/>
    <property type="match status" value="1"/>
</dbReference>
<dbReference type="Pfam" id="PF04434">
    <property type="entry name" value="SWIM"/>
    <property type="match status" value="1"/>
</dbReference>
<organism evidence="7 8">
    <name type="scientific">Quillaja saponaria</name>
    <name type="common">Soap bark tree</name>
    <dbReference type="NCBI Taxonomy" id="32244"/>
    <lineage>
        <taxon>Eukaryota</taxon>
        <taxon>Viridiplantae</taxon>
        <taxon>Streptophyta</taxon>
        <taxon>Embryophyta</taxon>
        <taxon>Tracheophyta</taxon>
        <taxon>Spermatophyta</taxon>
        <taxon>Magnoliopsida</taxon>
        <taxon>eudicotyledons</taxon>
        <taxon>Gunneridae</taxon>
        <taxon>Pentapetalae</taxon>
        <taxon>rosids</taxon>
        <taxon>fabids</taxon>
        <taxon>Fabales</taxon>
        <taxon>Quillajaceae</taxon>
        <taxon>Quillaja</taxon>
    </lineage>
</organism>
<name>A0AAD7PC23_QUISA</name>
<keyword evidence="3" id="KW-0862">Zinc</keyword>
<dbReference type="Proteomes" id="UP001163823">
    <property type="component" value="Chromosome 12"/>
</dbReference>